<accession>A0ABQ5D2E9</accession>
<sequence>MKTSNILRVLRIILVVLPEHPSDTKVLTMKMEILLEPTSNKLMWVFNSLVHSLRALSTLRRSGLRTASAAAKPCQGDSSEFYLITGRIPTVAAAGKKHVNSQPHAHTSHS</sequence>
<feature type="chain" id="PRO_5047050299" description="Secreted protein" evidence="1">
    <location>
        <begin position="19"/>
        <end position="110"/>
    </location>
</feature>
<evidence type="ECO:0000313" key="2">
    <source>
        <dbReference type="EMBL" id="GJT31274.1"/>
    </source>
</evidence>
<evidence type="ECO:0000256" key="1">
    <source>
        <dbReference type="SAM" id="SignalP"/>
    </source>
</evidence>
<keyword evidence="1" id="KW-0732">Signal</keyword>
<keyword evidence="3" id="KW-1185">Reference proteome</keyword>
<reference evidence="2" key="1">
    <citation type="journal article" date="2022" name="Int. J. Mol. Sci.">
        <title>Draft Genome of Tanacetum Coccineum: Genomic Comparison of Closely Related Tanacetum-Family Plants.</title>
        <authorList>
            <person name="Yamashiro T."/>
            <person name="Shiraishi A."/>
            <person name="Nakayama K."/>
            <person name="Satake H."/>
        </authorList>
    </citation>
    <scope>NUCLEOTIDE SEQUENCE</scope>
</reference>
<comment type="caution">
    <text evidence="2">The sequence shown here is derived from an EMBL/GenBank/DDBJ whole genome shotgun (WGS) entry which is preliminary data.</text>
</comment>
<feature type="signal peptide" evidence="1">
    <location>
        <begin position="1"/>
        <end position="18"/>
    </location>
</feature>
<reference evidence="2" key="2">
    <citation type="submission" date="2022-01" db="EMBL/GenBank/DDBJ databases">
        <authorList>
            <person name="Yamashiro T."/>
            <person name="Shiraishi A."/>
            <person name="Satake H."/>
            <person name="Nakayama K."/>
        </authorList>
    </citation>
    <scope>NUCLEOTIDE SEQUENCE</scope>
</reference>
<organism evidence="2 3">
    <name type="scientific">Tanacetum coccineum</name>
    <dbReference type="NCBI Taxonomy" id="301880"/>
    <lineage>
        <taxon>Eukaryota</taxon>
        <taxon>Viridiplantae</taxon>
        <taxon>Streptophyta</taxon>
        <taxon>Embryophyta</taxon>
        <taxon>Tracheophyta</taxon>
        <taxon>Spermatophyta</taxon>
        <taxon>Magnoliopsida</taxon>
        <taxon>eudicotyledons</taxon>
        <taxon>Gunneridae</taxon>
        <taxon>Pentapetalae</taxon>
        <taxon>asterids</taxon>
        <taxon>campanulids</taxon>
        <taxon>Asterales</taxon>
        <taxon>Asteraceae</taxon>
        <taxon>Asteroideae</taxon>
        <taxon>Anthemideae</taxon>
        <taxon>Anthemidinae</taxon>
        <taxon>Tanacetum</taxon>
    </lineage>
</organism>
<dbReference type="EMBL" id="BQNB010014692">
    <property type="protein sequence ID" value="GJT31274.1"/>
    <property type="molecule type" value="Genomic_DNA"/>
</dbReference>
<name>A0ABQ5D2E9_9ASTR</name>
<dbReference type="Proteomes" id="UP001151760">
    <property type="component" value="Unassembled WGS sequence"/>
</dbReference>
<proteinExistence type="predicted"/>
<evidence type="ECO:0000313" key="3">
    <source>
        <dbReference type="Proteomes" id="UP001151760"/>
    </source>
</evidence>
<protein>
    <recommendedName>
        <fullName evidence="4">Secreted protein</fullName>
    </recommendedName>
</protein>
<gene>
    <name evidence="2" type="ORF">Tco_0911549</name>
</gene>
<evidence type="ECO:0008006" key="4">
    <source>
        <dbReference type="Google" id="ProtNLM"/>
    </source>
</evidence>